<proteinExistence type="predicted"/>
<name>A0A1Y3BQ62_EURMA</name>
<evidence type="ECO:0000313" key="2">
    <source>
        <dbReference type="EMBL" id="OTF82174.1"/>
    </source>
</evidence>
<dbReference type="OrthoDB" id="10065050at2759"/>
<dbReference type="Proteomes" id="UP000194236">
    <property type="component" value="Unassembled WGS sequence"/>
</dbReference>
<protein>
    <recommendedName>
        <fullName evidence="1">TLDc domain-containing protein</fullName>
    </recommendedName>
</protein>
<accession>A0A1Y3BQ62</accession>
<dbReference type="AlphaFoldDB" id="A0A1Y3BQ62"/>
<dbReference type="InterPro" id="IPR006571">
    <property type="entry name" value="TLDc_dom"/>
</dbReference>
<dbReference type="SMART" id="SM00584">
    <property type="entry name" value="TLDc"/>
    <property type="match status" value="1"/>
</dbReference>
<dbReference type="PANTHER" id="PTHR23354">
    <property type="entry name" value="NUCLEOLAR PROTEIN 7/ESTROGEN RECEPTOR COACTIVATOR-RELATED"/>
    <property type="match status" value="1"/>
</dbReference>
<evidence type="ECO:0000259" key="1">
    <source>
        <dbReference type="PROSITE" id="PS51886"/>
    </source>
</evidence>
<dbReference type="PROSITE" id="PS51886">
    <property type="entry name" value="TLDC"/>
    <property type="match status" value="1"/>
</dbReference>
<sequence>MSKKDVTFVNRIAPRKFKSSILSWNQLDVLWEWLPDTIYIKEPLIAFCSDENGNSLRTFYSLCGDNEPTIILIKTIKNQIFGAFCSSSWSKRLEGNNRGQFFGTGQTFLFSIYPRIVKYDWVGKFKNANHLSPSQQLFISAKNDSFSIGGGGGHFGIYIDENLSRGETHRCDTFENEPLTNDDPYFDSILSPPSVCVFIKFHSEHSKKVFI</sequence>
<keyword evidence="3" id="KW-1185">Reference proteome</keyword>
<dbReference type="PANTHER" id="PTHR23354:SF122">
    <property type="entry name" value="GTPASE-ACTIVATING PROTEIN SKYWALKER"/>
    <property type="match status" value="1"/>
</dbReference>
<dbReference type="EMBL" id="MUJZ01009881">
    <property type="protein sequence ID" value="OTF82174.1"/>
    <property type="molecule type" value="Genomic_DNA"/>
</dbReference>
<evidence type="ECO:0000313" key="3">
    <source>
        <dbReference type="Proteomes" id="UP000194236"/>
    </source>
</evidence>
<organism evidence="2 3">
    <name type="scientific">Euroglyphus maynei</name>
    <name type="common">Mayne's house dust mite</name>
    <dbReference type="NCBI Taxonomy" id="6958"/>
    <lineage>
        <taxon>Eukaryota</taxon>
        <taxon>Metazoa</taxon>
        <taxon>Ecdysozoa</taxon>
        <taxon>Arthropoda</taxon>
        <taxon>Chelicerata</taxon>
        <taxon>Arachnida</taxon>
        <taxon>Acari</taxon>
        <taxon>Acariformes</taxon>
        <taxon>Sarcoptiformes</taxon>
        <taxon>Astigmata</taxon>
        <taxon>Psoroptidia</taxon>
        <taxon>Analgoidea</taxon>
        <taxon>Pyroglyphidae</taxon>
        <taxon>Pyroglyphinae</taxon>
        <taxon>Euroglyphus</taxon>
    </lineage>
</organism>
<comment type="caution">
    <text evidence="2">The sequence shown here is derived from an EMBL/GenBank/DDBJ whole genome shotgun (WGS) entry which is preliminary data.</text>
</comment>
<dbReference type="Pfam" id="PF07534">
    <property type="entry name" value="TLD"/>
    <property type="match status" value="1"/>
</dbReference>
<reference evidence="2 3" key="1">
    <citation type="submission" date="2017-03" db="EMBL/GenBank/DDBJ databases">
        <title>Genome Survey of Euroglyphus maynei.</title>
        <authorList>
            <person name="Arlian L.G."/>
            <person name="Morgan M.S."/>
            <person name="Rider S.D."/>
        </authorList>
    </citation>
    <scope>NUCLEOTIDE SEQUENCE [LARGE SCALE GENOMIC DNA]</scope>
    <source>
        <strain evidence="2">Arlian Lab</strain>
        <tissue evidence="2">Whole body</tissue>
    </source>
</reference>
<gene>
    <name evidence="2" type="ORF">BLA29_007705</name>
</gene>
<feature type="domain" description="TLDc" evidence="1">
    <location>
        <begin position="20"/>
        <end position="198"/>
    </location>
</feature>